<reference evidence="2 3" key="1">
    <citation type="submission" date="2018-05" db="EMBL/GenBank/DDBJ databases">
        <title>Genome sequencing and assembly of the regulated plant pathogen Lachnellula willkommii and related sister species for the development of diagnostic species identification markers.</title>
        <authorList>
            <person name="Giroux E."/>
            <person name="Bilodeau G."/>
        </authorList>
    </citation>
    <scope>NUCLEOTIDE SEQUENCE [LARGE SCALE GENOMIC DNA]</scope>
    <source>
        <strain evidence="2 3">CBS 197.66</strain>
    </source>
</reference>
<evidence type="ECO:0000256" key="1">
    <source>
        <dbReference type="SAM" id="MobiDB-lite"/>
    </source>
</evidence>
<dbReference type="Proteomes" id="UP000462212">
    <property type="component" value="Unassembled WGS sequence"/>
</dbReference>
<proteinExistence type="predicted"/>
<dbReference type="OrthoDB" id="3530815at2759"/>
<evidence type="ECO:0008006" key="4">
    <source>
        <dbReference type="Google" id="ProtNLM"/>
    </source>
</evidence>
<name>A0A8H8U2M3_9HELO</name>
<keyword evidence="3" id="KW-1185">Reference proteome</keyword>
<feature type="compositionally biased region" description="Basic and acidic residues" evidence="1">
    <location>
        <begin position="239"/>
        <end position="248"/>
    </location>
</feature>
<feature type="region of interest" description="Disordered" evidence="1">
    <location>
        <begin position="221"/>
        <end position="255"/>
    </location>
</feature>
<dbReference type="EMBL" id="QGMJ01001370">
    <property type="protein sequence ID" value="TVY31631.1"/>
    <property type="molecule type" value="Genomic_DNA"/>
</dbReference>
<gene>
    <name evidence="2" type="ORF">LSUB1_G008489</name>
</gene>
<evidence type="ECO:0000313" key="3">
    <source>
        <dbReference type="Proteomes" id="UP000462212"/>
    </source>
</evidence>
<accession>A0A8H8U2M3</accession>
<comment type="caution">
    <text evidence="2">The sequence shown here is derived from an EMBL/GenBank/DDBJ whole genome shotgun (WGS) entry which is preliminary data.</text>
</comment>
<protein>
    <recommendedName>
        <fullName evidence="4">WW domain-containing protein</fullName>
    </recommendedName>
</protein>
<organism evidence="2 3">
    <name type="scientific">Lachnellula subtilissima</name>
    <dbReference type="NCBI Taxonomy" id="602034"/>
    <lineage>
        <taxon>Eukaryota</taxon>
        <taxon>Fungi</taxon>
        <taxon>Dikarya</taxon>
        <taxon>Ascomycota</taxon>
        <taxon>Pezizomycotina</taxon>
        <taxon>Leotiomycetes</taxon>
        <taxon>Helotiales</taxon>
        <taxon>Lachnaceae</taxon>
        <taxon>Lachnellula</taxon>
    </lineage>
</organism>
<evidence type="ECO:0000313" key="2">
    <source>
        <dbReference type="EMBL" id="TVY31631.1"/>
    </source>
</evidence>
<sequence>MAGGCVACETDPKLFTGVTQLLAEMTKCYQLCDAIRENRRLGSTHEALDKLQSDIKHGVWNIQNAYDELRDDYGSRVELGDETARTTLNRAVRTVQSNIQTRLSEIAYRQRDSQNRENPGFRKLNDQMTNVEAVVLDELESLGTRFKNATTEVPKPVVPRQPATPKLKTDEVILLSKDLDILMQHMKNSWIETSVAGEIFYVNAFDDKKTQWGRPRGFIKALPGAVPRPTTSRPSWEQPPRRPTRDDTWSNGKGW</sequence>
<dbReference type="AlphaFoldDB" id="A0A8H8U2M3"/>